<dbReference type="CDD" id="cd00685">
    <property type="entry name" value="Trans_IPPS_HT"/>
    <property type="match status" value="1"/>
</dbReference>
<reference evidence="7" key="1">
    <citation type="submission" date="2020-10" db="EMBL/GenBank/DDBJ databases">
        <authorList>
            <person name="Gilroy R."/>
        </authorList>
    </citation>
    <scope>NUCLEOTIDE SEQUENCE</scope>
    <source>
        <strain evidence="7">ChiHjej13B12-12457</strain>
    </source>
</reference>
<dbReference type="PANTHER" id="PTHR12001:SF69">
    <property type="entry name" value="ALL TRANS-POLYPRENYL-DIPHOSPHATE SYNTHASE PDSS1"/>
    <property type="match status" value="1"/>
</dbReference>
<protein>
    <submittedName>
        <fullName evidence="7">Polyprenyl synthetase family protein</fullName>
    </submittedName>
</protein>
<evidence type="ECO:0000313" key="8">
    <source>
        <dbReference type="Proteomes" id="UP000886744"/>
    </source>
</evidence>
<dbReference type="InterPro" id="IPR000092">
    <property type="entry name" value="Polyprenyl_synt"/>
</dbReference>
<evidence type="ECO:0000256" key="5">
    <source>
        <dbReference type="ARBA" id="ARBA00022842"/>
    </source>
</evidence>
<evidence type="ECO:0000256" key="3">
    <source>
        <dbReference type="ARBA" id="ARBA00022679"/>
    </source>
</evidence>
<accession>A0A9D1E232</accession>
<evidence type="ECO:0000256" key="2">
    <source>
        <dbReference type="ARBA" id="ARBA00006706"/>
    </source>
</evidence>
<keyword evidence="3 6" id="KW-0808">Transferase</keyword>
<organism evidence="7 8">
    <name type="scientific">Candidatus Coprenecus avistercoris</name>
    <dbReference type="NCBI Taxonomy" id="2840730"/>
    <lineage>
        <taxon>Bacteria</taxon>
        <taxon>Pseudomonadati</taxon>
        <taxon>Bacteroidota</taxon>
        <taxon>Bacteroidia</taxon>
        <taxon>Bacteroidales</taxon>
        <taxon>Rikenellaceae</taxon>
        <taxon>Rikenellaceae incertae sedis</taxon>
        <taxon>Candidatus Coprenecus</taxon>
    </lineage>
</organism>
<dbReference type="Proteomes" id="UP000886744">
    <property type="component" value="Unassembled WGS sequence"/>
</dbReference>
<dbReference type="Gene3D" id="1.10.600.10">
    <property type="entry name" value="Farnesyl Diphosphate Synthase"/>
    <property type="match status" value="1"/>
</dbReference>
<dbReference type="PANTHER" id="PTHR12001">
    <property type="entry name" value="GERANYLGERANYL PYROPHOSPHATE SYNTHASE"/>
    <property type="match status" value="1"/>
</dbReference>
<dbReference type="InterPro" id="IPR008949">
    <property type="entry name" value="Isoprenoid_synthase_dom_sf"/>
</dbReference>
<name>A0A9D1E232_9BACT</name>
<evidence type="ECO:0000256" key="1">
    <source>
        <dbReference type="ARBA" id="ARBA00001946"/>
    </source>
</evidence>
<comment type="cofactor">
    <cofactor evidence="1">
        <name>Mg(2+)</name>
        <dbReference type="ChEBI" id="CHEBI:18420"/>
    </cofactor>
</comment>
<dbReference type="InterPro" id="IPR033749">
    <property type="entry name" value="Polyprenyl_synt_CS"/>
</dbReference>
<keyword evidence="4" id="KW-0479">Metal-binding</keyword>
<dbReference type="PROSITE" id="PS00444">
    <property type="entry name" value="POLYPRENYL_SYNTHASE_2"/>
    <property type="match status" value="1"/>
</dbReference>
<gene>
    <name evidence="7" type="ORF">IAC94_05655</name>
</gene>
<dbReference type="GO" id="GO:0008299">
    <property type="term" value="P:isoprenoid biosynthetic process"/>
    <property type="evidence" value="ECO:0007669"/>
    <property type="project" value="InterPro"/>
</dbReference>
<dbReference type="AlphaFoldDB" id="A0A9D1E232"/>
<dbReference type="EMBL" id="DVHI01000071">
    <property type="protein sequence ID" value="HIR62989.1"/>
    <property type="molecule type" value="Genomic_DNA"/>
</dbReference>
<dbReference type="SFLD" id="SFLDS00005">
    <property type="entry name" value="Isoprenoid_Synthase_Type_I"/>
    <property type="match status" value="1"/>
</dbReference>
<dbReference type="GO" id="GO:0046872">
    <property type="term" value="F:metal ion binding"/>
    <property type="evidence" value="ECO:0007669"/>
    <property type="project" value="UniProtKB-KW"/>
</dbReference>
<dbReference type="GO" id="GO:0004659">
    <property type="term" value="F:prenyltransferase activity"/>
    <property type="evidence" value="ECO:0007669"/>
    <property type="project" value="InterPro"/>
</dbReference>
<dbReference type="SUPFAM" id="SSF48576">
    <property type="entry name" value="Terpenoid synthases"/>
    <property type="match status" value="1"/>
</dbReference>
<reference evidence="7" key="2">
    <citation type="journal article" date="2021" name="PeerJ">
        <title>Extensive microbial diversity within the chicken gut microbiome revealed by metagenomics and culture.</title>
        <authorList>
            <person name="Gilroy R."/>
            <person name="Ravi A."/>
            <person name="Getino M."/>
            <person name="Pursley I."/>
            <person name="Horton D.L."/>
            <person name="Alikhan N.F."/>
            <person name="Baker D."/>
            <person name="Gharbi K."/>
            <person name="Hall N."/>
            <person name="Watson M."/>
            <person name="Adriaenssens E.M."/>
            <person name="Foster-Nyarko E."/>
            <person name="Jarju S."/>
            <person name="Secka A."/>
            <person name="Antonio M."/>
            <person name="Oren A."/>
            <person name="Chaudhuri R.R."/>
            <person name="La Ragione R."/>
            <person name="Hildebrand F."/>
            <person name="Pallen M.J."/>
        </authorList>
    </citation>
    <scope>NUCLEOTIDE SEQUENCE</scope>
    <source>
        <strain evidence="7">ChiHjej13B12-12457</strain>
    </source>
</reference>
<evidence type="ECO:0000256" key="6">
    <source>
        <dbReference type="RuleBase" id="RU004466"/>
    </source>
</evidence>
<evidence type="ECO:0000313" key="7">
    <source>
        <dbReference type="EMBL" id="HIR62989.1"/>
    </source>
</evidence>
<keyword evidence="5" id="KW-0460">Magnesium</keyword>
<dbReference type="Pfam" id="PF00348">
    <property type="entry name" value="polyprenyl_synt"/>
    <property type="match status" value="1"/>
</dbReference>
<comment type="similarity">
    <text evidence="2 6">Belongs to the FPP/GGPP synthase family.</text>
</comment>
<proteinExistence type="inferred from homology"/>
<sequence length="331" mass="36552">MTLTEDIRRTIAPEWEGFERLLTEALASRSDLLNRINTYLLDASGKKLRPLLALVTAKACSGSINQKAVACAAVSELIHTATLLHDDVVDDSDQRRGRMTVRKLFSPGASLLMGDYWLTRAIHLLIAYGCPVEVLGIYSKSLEELAEGEIIQMELADSLRATEDDYIQVIRRKTASLFIASVKGPAIVAGASEEVVAAMEQYAYWLGCGFQIRDDILDYHSSAETGKDSDSDIMERKITMPLLCAMRNAPDQEEYIRRRMGDITCDPSRKDQDREVASEIRTFVLTHGGIESATGVVRDYSLRAQRCLEILKPSLSRDGLASIAASLCGSL</sequence>
<comment type="caution">
    <text evidence="7">The sequence shown here is derived from an EMBL/GenBank/DDBJ whole genome shotgun (WGS) entry which is preliminary data.</text>
</comment>
<dbReference type="PROSITE" id="PS00723">
    <property type="entry name" value="POLYPRENYL_SYNTHASE_1"/>
    <property type="match status" value="1"/>
</dbReference>
<evidence type="ECO:0000256" key="4">
    <source>
        <dbReference type="ARBA" id="ARBA00022723"/>
    </source>
</evidence>